<keyword evidence="1" id="KW-0732">Signal</keyword>
<dbReference type="InterPro" id="IPR038606">
    <property type="entry name" value="To_sf"/>
</dbReference>
<dbReference type="Gene3D" id="3.15.10.30">
    <property type="entry name" value="Haemolymph juvenile hormone binding protein"/>
    <property type="match status" value="1"/>
</dbReference>
<organism evidence="2 3">
    <name type="scientific">Megalurothrips usitatus</name>
    <name type="common">bean blossom thrips</name>
    <dbReference type="NCBI Taxonomy" id="439358"/>
    <lineage>
        <taxon>Eukaryota</taxon>
        <taxon>Metazoa</taxon>
        <taxon>Ecdysozoa</taxon>
        <taxon>Arthropoda</taxon>
        <taxon>Hexapoda</taxon>
        <taxon>Insecta</taxon>
        <taxon>Pterygota</taxon>
        <taxon>Neoptera</taxon>
        <taxon>Paraneoptera</taxon>
        <taxon>Thysanoptera</taxon>
        <taxon>Terebrantia</taxon>
        <taxon>Thripoidea</taxon>
        <taxon>Thripidae</taxon>
        <taxon>Megalurothrips</taxon>
    </lineage>
</organism>
<protein>
    <recommendedName>
        <fullName evidence="4">Circadian clock-controlled protein-like</fullName>
    </recommendedName>
</protein>
<evidence type="ECO:0000256" key="1">
    <source>
        <dbReference type="SAM" id="SignalP"/>
    </source>
</evidence>
<dbReference type="InterPro" id="IPR010562">
    <property type="entry name" value="Haemolymph_juvenile_hormone-bd"/>
</dbReference>
<evidence type="ECO:0008006" key="4">
    <source>
        <dbReference type="Google" id="ProtNLM"/>
    </source>
</evidence>
<name>A0AAV7XPD3_9NEOP</name>
<comment type="caution">
    <text evidence="2">The sequence shown here is derived from an EMBL/GenBank/DDBJ whole genome shotgun (WGS) entry which is preliminary data.</text>
</comment>
<evidence type="ECO:0000313" key="2">
    <source>
        <dbReference type="EMBL" id="KAJ1528048.1"/>
    </source>
</evidence>
<dbReference type="PANTHER" id="PTHR11008:SF9">
    <property type="entry name" value="PROTEIN TAKEOUT-LIKE PROTEIN"/>
    <property type="match status" value="1"/>
</dbReference>
<dbReference type="EMBL" id="JAPTSV010000005">
    <property type="protein sequence ID" value="KAJ1528048.1"/>
    <property type="molecule type" value="Genomic_DNA"/>
</dbReference>
<reference evidence="2" key="1">
    <citation type="submission" date="2022-12" db="EMBL/GenBank/DDBJ databases">
        <title>Chromosome-level genome assembly of the bean flower thrips Megalurothrips usitatus.</title>
        <authorList>
            <person name="Ma L."/>
            <person name="Liu Q."/>
            <person name="Li H."/>
            <person name="Cai W."/>
        </authorList>
    </citation>
    <scope>NUCLEOTIDE SEQUENCE</scope>
    <source>
        <strain evidence="2">Cailab_2022a</strain>
    </source>
</reference>
<dbReference type="AlphaFoldDB" id="A0AAV7XPD3"/>
<feature type="chain" id="PRO_5043563646" description="Circadian clock-controlled protein-like" evidence="1">
    <location>
        <begin position="24"/>
        <end position="280"/>
    </location>
</feature>
<gene>
    <name evidence="2" type="ORF">ONE63_007967</name>
</gene>
<sequence>MAPSSSAVAAAVAVLLAVVTASAASSPGAQVADKPRRLLPDHILESLLDQRVLGEDDEEYTKLERMLRNALLTLRDGLAKPQPDLGLPCLDPFDTTESMPIAIHNEFASINAVLVSAHSQGISKFNVDKLAVYLVERVGVLDLTLPDFTIDFVLDVPEGSWISPLKLPLNDQFNVRFSSPKIVLNMRDKISVKDGRLSMNSTHFNLDLGDWEFQILEQRSTPSTCADNDGLCPLLASVVRSVAPWLVQEWLPVAEKLVTAQLDAALQKLQISDLIPDEAA</sequence>
<dbReference type="Pfam" id="PF06585">
    <property type="entry name" value="JHBP"/>
    <property type="match status" value="1"/>
</dbReference>
<dbReference type="PANTHER" id="PTHR11008">
    <property type="entry name" value="PROTEIN TAKEOUT-LIKE PROTEIN"/>
    <property type="match status" value="1"/>
</dbReference>
<dbReference type="Proteomes" id="UP001075354">
    <property type="component" value="Chromosome 5"/>
</dbReference>
<keyword evidence="3" id="KW-1185">Reference proteome</keyword>
<evidence type="ECO:0000313" key="3">
    <source>
        <dbReference type="Proteomes" id="UP001075354"/>
    </source>
</evidence>
<accession>A0AAV7XPD3</accession>
<feature type="signal peptide" evidence="1">
    <location>
        <begin position="1"/>
        <end position="23"/>
    </location>
</feature>
<proteinExistence type="predicted"/>